<accession>A0A4C1VCG9</accession>
<keyword evidence="2" id="KW-1185">Reference proteome</keyword>
<gene>
    <name evidence="1" type="ORF">EVAR_22451_1</name>
</gene>
<organism evidence="1 2">
    <name type="scientific">Eumeta variegata</name>
    <name type="common">Bagworm moth</name>
    <name type="synonym">Eumeta japonica</name>
    <dbReference type="NCBI Taxonomy" id="151549"/>
    <lineage>
        <taxon>Eukaryota</taxon>
        <taxon>Metazoa</taxon>
        <taxon>Ecdysozoa</taxon>
        <taxon>Arthropoda</taxon>
        <taxon>Hexapoda</taxon>
        <taxon>Insecta</taxon>
        <taxon>Pterygota</taxon>
        <taxon>Neoptera</taxon>
        <taxon>Endopterygota</taxon>
        <taxon>Lepidoptera</taxon>
        <taxon>Glossata</taxon>
        <taxon>Ditrysia</taxon>
        <taxon>Tineoidea</taxon>
        <taxon>Psychidae</taxon>
        <taxon>Oiketicinae</taxon>
        <taxon>Eumeta</taxon>
    </lineage>
</organism>
<reference evidence="1 2" key="1">
    <citation type="journal article" date="2019" name="Commun. Biol.">
        <title>The bagworm genome reveals a unique fibroin gene that provides high tensile strength.</title>
        <authorList>
            <person name="Kono N."/>
            <person name="Nakamura H."/>
            <person name="Ohtoshi R."/>
            <person name="Tomita M."/>
            <person name="Numata K."/>
            <person name="Arakawa K."/>
        </authorList>
    </citation>
    <scope>NUCLEOTIDE SEQUENCE [LARGE SCALE GENOMIC DNA]</scope>
</reference>
<evidence type="ECO:0000313" key="1">
    <source>
        <dbReference type="EMBL" id="GBP36319.1"/>
    </source>
</evidence>
<dbReference type="AlphaFoldDB" id="A0A4C1VCG9"/>
<dbReference type="Proteomes" id="UP000299102">
    <property type="component" value="Unassembled WGS sequence"/>
</dbReference>
<evidence type="ECO:0000313" key="2">
    <source>
        <dbReference type="Proteomes" id="UP000299102"/>
    </source>
</evidence>
<proteinExistence type="predicted"/>
<dbReference type="EMBL" id="BGZK01000317">
    <property type="protein sequence ID" value="GBP36319.1"/>
    <property type="molecule type" value="Genomic_DNA"/>
</dbReference>
<sequence length="97" mass="11309">MTPDRMAELIRRARAADSPSVDGRSVFDSRFNQNLTFECGENSVCIQKFENEKFQGSAVWWRKFETDSEPCNTSKKNKHKSCCIKFYYFLTNDVHSP</sequence>
<name>A0A4C1VCG9_EUMVA</name>
<protein>
    <submittedName>
        <fullName evidence="1">Uncharacterized protein</fullName>
    </submittedName>
</protein>
<comment type="caution">
    <text evidence="1">The sequence shown here is derived from an EMBL/GenBank/DDBJ whole genome shotgun (WGS) entry which is preliminary data.</text>
</comment>